<dbReference type="EC" id="2.7.7.65" evidence="2"/>
<sequence length="486" mass="51368">MSGEGLAAQQLVELLAVVSSSDDEESAIRAAVERAAETLEAEIGAVVFDGTVAQAVGLPQGSGGYDALAAVTPGASQTLELAAVGLCHAGSAHLGAAGEGILVLARCEQSFSAAERNLIRGMARVLGLTLRMLRTLDAERRRQRVMQHLYTLQRAISRRVPLPDVLGMTVAAALDVLANGTGRVQLWLIDTHDAGAAVLVCQAGELLHHVEGESRLSVADDELAAGAIRADRVHEIETGADGRPGWSMAAPVHEDGRTAGVLIVTGSAERRRTDAERDNLLSFAEHISLALTDAKTQREINNAMHDTVTGLANRALFTTRLRALLAEDGGQGRVTLLFVDLDRFKAVNDTLGHAAGDALLSQVGQLMLRTIRHGDLAGRLGGDEFALALRDTSEDDAAAVADRIIDEIAQPFHVPGGRAEVGASVGIASSLRAGPDEQELIRRADIAMYQAKRGGRSRHVTYRNSMDASSTVVEEAESVLRALVDP</sequence>
<feature type="domain" description="GGDEF" evidence="1">
    <location>
        <begin position="332"/>
        <end position="464"/>
    </location>
</feature>
<protein>
    <submittedName>
        <fullName evidence="2">Diguanylate cyclase domain-containing protein</fullName>
        <ecNumber evidence="2">2.7.7.65</ecNumber>
    </submittedName>
</protein>
<dbReference type="Gene3D" id="3.30.70.270">
    <property type="match status" value="1"/>
</dbReference>
<keyword evidence="2" id="KW-0548">Nucleotidyltransferase</keyword>
<dbReference type="Pfam" id="PF00990">
    <property type="entry name" value="GGDEF"/>
    <property type="match status" value="1"/>
</dbReference>
<organism evidence="2 3">
    <name type="scientific">Paractinoplanes globisporus</name>
    <dbReference type="NCBI Taxonomy" id="113565"/>
    <lineage>
        <taxon>Bacteria</taxon>
        <taxon>Bacillati</taxon>
        <taxon>Actinomycetota</taxon>
        <taxon>Actinomycetes</taxon>
        <taxon>Micromonosporales</taxon>
        <taxon>Micromonosporaceae</taxon>
        <taxon>Paractinoplanes</taxon>
    </lineage>
</organism>
<gene>
    <name evidence="2" type="ORF">ACFY35_23850</name>
</gene>
<name>A0ABW6WK63_9ACTN</name>
<dbReference type="RefSeq" id="WP_020512165.1">
    <property type="nucleotide sequence ID" value="NZ_JBIAZU010000004.1"/>
</dbReference>
<dbReference type="SUPFAM" id="SSF55781">
    <property type="entry name" value="GAF domain-like"/>
    <property type="match status" value="1"/>
</dbReference>
<dbReference type="Gene3D" id="3.30.450.40">
    <property type="match status" value="1"/>
</dbReference>
<keyword evidence="2" id="KW-0808">Transferase</keyword>
<dbReference type="InterPro" id="IPR043128">
    <property type="entry name" value="Rev_trsase/Diguanyl_cyclase"/>
</dbReference>
<dbReference type="PANTHER" id="PTHR46663:SF2">
    <property type="entry name" value="GGDEF DOMAIN-CONTAINING PROTEIN"/>
    <property type="match status" value="1"/>
</dbReference>
<keyword evidence="3" id="KW-1185">Reference proteome</keyword>
<evidence type="ECO:0000259" key="1">
    <source>
        <dbReference type="PROSITE" id="PS50887"/>
    </source>
</evidence>
<evidence type="ECO:0000313" key="3">
    <source>
        <dbReference type="Proteomes" id="UP001602245"/>
    </source>
</evidence>
<dbReference type="SUPFAM" id="SSF55073">
    <property type="entry name" value="Nucleotide cyclase"/>
    <property type="match status" value="1"/>
</dbReference>
<reference evidence="2 3" key="1">
    <citation type="submission" date="2024-10" db="EMBL/GenBank/DDBJ databases">
        <title>The Natural Products Discovery Center: Release of the First 8490 Sequenced Strains for Exploring Actinobacteria Biosynthetic Diversity.</title>
        <authorList>
            <person name="Kalkreuter E."/>
            <person name="Kautsar S.A."/>
            <person name="Yang D."/>
            <person name="Bader C.D."/>
            <person name="Teijaro C.N."/>
            <person name="Fluegel L."/>
            <person name="Davis C.M."/>
            <person name="Simpson J.R."/>
            <person name="Lauterbach L."/>
            <person name="Steele A.D."/>
            <person name="Gui C."/>
            <person name="Meng S."/>
            <person name="Li G."/>
            <person name="Viehrig K."/>
            <person name="Ye F."/>
            <person name="Su P."/>
            <person name="Kiefer A.F."/>
            <person name="Nichols A."/>
            <person name="Cepeda A.J."/>
            <person name="Yan W."/>
            <person name="Fan B."/>
            <person name="Jiang Y."/>
            <person name="Adhikari A."/>
            <person name="Zheng C.-J."/>
            <person name="Schuster L."/>
            <person name="Cowan T.M."/>
            <person name="Smanski M.J."/>
            <person name="Chevrette M.G."/>
            <person name="De Carvalho L.P.S."/>
            <person name="Shen B."/>
        </authorList>
    </citation>
    <scope>NUCLEOTIDE SEQUENCE [LARGE SCALE GENOMIC DNA]</scope>
    <source>
        <strain evidence="2 3">NPDC000087</strain>
    </source>
</reference>
<proteinExistence type="predicted"/>
<dbReference type="GO" id="GO:0052621">
    <property type="term" value="F:diguanylate cyclase activity"/>
    <property type="evidence" value="ECO:0007669"/>
    <property type="project" value="UniProtKB-EC"/>
</dbReference>
<dbReference type="InterPro" id="IPR029787">
    <property type="entry name" value="Nucleotide_cyclase"/>
</dbReference>
<dbReference type="InterPro" id="IPR052163">
    <property type="entry name" value="DGC-Regulatory_Protein"/>
</dbReference>
<dbReference type="CDD" id="cd01949">
    <property type="entry name" value="GGDEF"/>
    <property type="match status" value="1"/>
</dbReference>
<dbReference type="SMART" id="SM00267">
    <property type="entry name" value="GGDEF"/>
    <property type="match status" value="1"/>
</dbReference>
<dbReference type="InterPro" id="IPR029016">
    <property type="entry name" value="GAF-like_dom_sf"/>
</dbReference>
<dbReference type="Proteomes" id="UP001602245">
    <property type="component" value="Unassembled WGS sequence"/>
</dbReference>
<dbReference type="EMBL" id="JBIAZU010000004">
    <property type="protein sequence ID" value="MFF5292487.1"/>
    <property type="molecule type" value="Genomic_DNA"/>
</dbReference>
<comment type="caution">
    <text evidence="2">The sequence shown here is derived from an EMBL/GenBank/DDBJ whole genome shotgun (WGS) entry which is preliminary data.</text>
</comment>
<dbReference type="PANTHER" id="PTHR46663">
    <property type="entry name" value="DIGUANYLATE CYCLASE DGCT-RELATED"/>
    <property type="match status" value="1"/>
</dbReference>
<dbReference type="PROSITE" id="PS50887">
    <property type="entry name" value="GGDEF"/>
    <property type="match status" value="1"/>
</dbReference>
<dbReference type="NCBIfam" id="TIGR00254">
    <property type="entry name" value="GGDEF"/>
    <property type="match status" value="1"/>
</dbReference>
<accession>A0ABW6WK63</accession>
<evidence type="ECO:0000313" key="2">
    <source>
        <dbReference type="EMBL" id="MFF5292487.1"/>
    </source>
</evidence>
<dbReference type="InterPro" id="IPR000160">
    <property type="entry name" value="GGDEF_dom"/>
</dbReference>